<evidence type="ECO:0000256" key="1">
    <source>
        <dbReference type="ARBA" id="ARBA00006328"/>
    </source>
</evidence>
<evidence type="ECO:0000313" key="6">
    <source>
        <dbReference type="Proteomes" id="UP000030108"/>
    </source>
</evidence>
<name>A0A0A1UJY4_9AGAM</name>
<accession>A0A0A1UJY4</accession>
<organism evidence="5 6">
    <name type="scientific">Rhizoctonia solani AG-3 Rhs1AP</name>
    <dbReference type="NCBI Taxonomy" id="1086054"/>
    <lineage>
        <taxon>Eukaryota</taxon>
        <taxon>Fungi</taxon>
        <taxon>Dikarya</taxon>
        <taxon>Basidiomycota</taxon>
        <taxon>Agaricomycotina</taxon>
        <taxon>Agaricomycetes</taxon>
        <taxon>Cantharellales</taxon>
        <taxon>Ceratobasidiaceae</taxon>
        <taxon>Rhizoctonia</taxon>
    </lineage>
</organism>
<dbReference type="PANTHER" id="PTHR42748">
    <property type="entry name" value="NITROGEN METABOLITE REPRESSION PROTEIN NMRA FAMILY MEMBER"/>
    <property type="match status" value="1"/>
</dbReference>
<keyword evidence="3" id="KW-0560">Oxidoreductase</keyword>
<sequence>MSTVTKLPLVAVCGATGAQGSSVARYLLQDGGYKVRVLTRNPDGEKAQALKQQGAEIVRCDLGSEEQVTAALSGAYAVFGLTNFWEAGAETEVKQGKNLADAAKTCRIKHFFWSSCPHVDGEAPRHWESKCKVENYLRELGVPTTTIFPSFYYENIWMFFPLKQNSDSSLMLDWFFPSDVRIPSFSVKDLGAWFVIALKNPETWIGKQMKLCSEILTPRDYAAKLGTGLETNVIFKEVTLPEFEALRPHIPDDIWLNIKAFWDNPNLMDEGLALSMQLFPGVRNLEEFAKENKDRLLASATSA</sequence>
<dbReference type="Gene3D" id="3.40.50.720">
    <property type="entry name" value="NAD(P)-binding Rossmann-like Domain"/>
    <property type="match status" value="1"/>
</dbReference>
<dbReference type="SUPFAM" id="SSF51735">
    <property type="entry name" value="NAD(P)-binding Rossmann-fold domains"/>
    <property type="match status" value="1"/>
</dbReference>
<feature type="domain" description="NmrA-like" evidence="4">
    <location>
        <begin position="9"/>
        <end position="288"/>
    </location>
</feature>
<dbReference type="EMBL" id="JATN01000321">
    <property type="protein sequence ID" value="EUC58553.1"/>
    <property type="molecule type" value="Genomic_DNA"/>
</dbReference>
<gene>
    <name evidence="5" type="ORF">RSOL_262380</name>
</gene>
<dbReference type="AlphaFoldDB" id="A0A0A1UJY4"/>
<evidence type="ECO:0000256" key="2">
    <source>
        <dbReference type="ARBA" id="ARBA00022857"/>
    </source>
</evidence>
<dbReference type="InterPro" id="IPR008030">
    <property type="entry name" value="NmrA-like"/>
</dbReference>
<dbReference type="GO" id="GO:0005634">
    <property type="term" value="C:nucleus"/>
    <property type="evidence" value="ECO:0007669"/>
    <property type="project" value="TreeGrafter"/>
</dbReference>
<reference evidence="6" key="1">
    <citation type="journal article" date="2014" name="Genome Announc.">
        <title>Draft genome sequence of the plant-pathogenic soil fungus Rhizoctonia solani anastomosis group 3 strain Rhs1AP.</title>
        <authorList>
            <person name="Cubeta M.A."/>
            <person name="Thomas E."/>
            <person name="Dean R.A."/>
            <person name="Jabaji S."/>
            <person name="Neate S.M."/>
            <person name="Tavantzis S."/>
            <person name="Toda T."/>
            <person name="Vilgalys R."/>
            <person name="Bharathan N."/>
            <person name="Fedorova-Abrams N."/>
            <person name="Pakala S.B."/>
            <person name="Pakala S.M."/>
            <person name="Zafar N."/>
            <person name="Joardar V."/>
            <person name="Losada L."/>
            <person name="Nierman W.C."/>
        </authorList>
    </citation>
    <scope>NUCLEOTIDE SEQUENCE [LARGE SCALE GENOMIC DNA]</scope>
    <source>
        <strain evidence="6">AG-3</strain>
    </source>
</reference>
<dbReference type="InterPro" id="IPR036291">
    <property type="entry name" value="NAD(P)-bd_dom_sf"/>
</dbReference>
<keyword evidence="5" id="KW-0413">Isomerase</keyword>
<evidence type="ECO:0000313" key="5">
    <source>
        <dbReference type="EMBL" id="EUC58553.1"/>
    </source>
</evidence>
<keyword evidence="2" id="KW-0521">NADP</keyword>
<dbReference type="CDD" id="cd05251">
    <property type="entry name" value="NmrA_like_SDR_a"/>
    <property type="match status" value="1"/>
</dbReference>
<dbReference type="Pfam" id="PF05368">
    <property type="entry name" value="NmrA"/>
    <property type="match status" value="1"/>
</dbReference>
<protein>
    <submittedName>
        <fullName evidence="5">3-beta hydroxysteroid dehydrogenase/isomerase family protein</fullName>
    </submittedName>
</protein>
<dbReference type="GO" id="GO:0016853">
    <property type="term" value="F:isomerase activity"/>
    <property type="evidence" value="ECO:0007669"/>
    <property type="project" value="UniProtKB-KW"/>
</dbReference>
<dbReference type="InterPro" id="IPR051164">
    <property type="entry name" value="NmrA-like_oxidored"/>
</dbReference>
<evidence type="ECO:0000259" key="4">
    <source>
        <dbReference type="Pfam" id="PF05368"/>
    </source>
</evidence>
<comment type="caution">
    <text evidence="5">The sequence shown here is derived from an EMBL/GenBank/DDBJ whole genome shotgun (WGS) entry which is preliminary data.</text>
</comment>
<proteinExistence type="inferred from homology"/>
<comment type="similarity">
    <text evidence="1">Belongs to the NmrA-type oxidoreductase family.</text>
</comment>
<dbReference type="Gene3D" id="3.90.25.10">
    <property type="entry name" value="UDP-galactose 4-epimerase, domain 1"/>
    <property type="match status" value="1"/>
</dbReference>
<dbReference type="OrthoDB" id="419598at2759"/>
<dbReference type="PANTHER" id="PTHR42748:SF30">
    <property type="entry name" value="NMRA-LIKE DOMAIN-CONTAINING PROTEIN"/>
    <property type="match status" value="1"/>
</dbReference>
<dbReference type="Proteomes" id="UP000030108">
    <property type="component" value="Unassembled WGS sequence"/>
</dbReference>
<evidence type="ECO:0000256" key="3">
    <source>
        <dbReference type="ARBA" id="ARBA00023002"/>
    </source>
</evidence>
<dbReference type="GO" id="GO:0016491">
    <property type="term" value="F:oxidoreductase activity"/>
    <property type="evidence" value="ECO:0007669"/>
    <property type="project" value="UniProtKB-KW"/>
</dbReference>